<gene>
    <name evidence="12" type="ORF">ACFPZF_15700</name>
</gene>
<name>A0ABW0VA81_9ACTN</name>
<evidence type="ECO:0000259" key="11">
    <source>
        <dbReference type="Pfam" id="PF01035"/>
    </source>
</evidence>
<dbReference type="GO" id="GO:0032259">
    <property type="term" value="P:methylation"/>
    <property type="evidence" value="ECO:0007669"/>
    <property type="project" value="UniProtKB-KW"/>
</dbReference>
<keyword evidence="6 12" id="KW-0489">Methyltransferase</keyword>
<evidence type="ECO:0000313" key="12">
    <source>
        <dbReference type="EMBL" id="MFC5642793.1"/>
    </source>
</evidence>
<dbReference type="PANTHER" id="PTHR46460">
    <property type="entry name" value="METHYLATED-DNA--PROTEIN-CYSTEINE METHYLTRANSFERASE"/>
    <property type="match status" value="1"/>
</dbReference>
<evidence type="ECO:0000313" key="13">
    <source>
        <dbReference type="Proteomes" id="UP001596066"/>
    </source>
</evidence>
<comment type="catalytic activity">
    <reaction evidence="1">
        <text>a 4-O-methyl-thymidine in DNA + L-cysteinyl-[protein] = a thymidine in DNA + S-methyl-L-cysteinyl-[protein]</text>
        <dbReference type="Rhea" id="RHEA:53428"/>
        <dbReference type="Rhea" id="RHEA-COMP:10131"/>
        <dbReference type="Rhea" id="RHEA-COMP:10132"/>
        <dbReference type="Rhea" id="RHEA-COMP:13555"/>
        <dbReference type="Rhea" id="RHEA-COMP:13556"/>
        <dbReference type="ChEBI" id="CHEBI:29950"/>
        <dbReference type="ChEBI" id="CHEBI:82612"/>
        <dbReference type="ChEBI" id="CHEBI:137386"/>
        <dbReference type="ChEBI" id="CHEBI:137387"/>
        <dbReference type="EC" id="2.1.1.63"/>
    </reaction>
</comment>
<dbReference type="PROSITE" id="PS00374">
    <property type="entry name" value="MGMT"/>
    <property type="match status" value="1"/>
</dbReference>
<dbReference type="RefSeq" id="WP_346142639.1">
    <property type="nucleotide sequence ID" value="NZ_BAAAUA010000010.1"/>
</dbReference>
<comment type="similarity">
    <text evidence="3">Belongs to the MGMT family.</text>
</comment>
<dbReference type="EMBL" id="JBHSOC010000023">
    <property type="protein sequence ID" value="MFC5642793.1"/>
    <property type="molecule type" value="Genomic_DNA"/>
</dbReference>
<dbReference type="SUPFAM" id="SSF46767">
    <property type="entry name" value="Methylated DNA-protein cysteine methyltransferase, C-terminal domain"/>
    <property type="match status" value="1"/>
</dbReference>
<dbReference type="Pfam" id="PF01035">
    <property type="entry name" value="DNA_binding_1"/>
    <property type="match status" value="1"/>
</dbReference>
<evidence type="ECO:0000256" key="4">
    <source>
        <dbReference type="ARBA" id="ARBA00011918"/>
    </source>
</evidence>
<keyword evidence="13" id="KW-1185">Reference proteome</keyword>
<protein>
    <recommendedName>
        <fullName evidence="5">Methylated-DNA--protein-cysteine methyltransferase</fullName>
        <ecNumber evidence="4">2.1.1.63</ecNumber>
    </recommendedName>
</protein>
<dbReference type="Gene3D" id="1.10.10.10">
    <property type="entry name" value="Winged helix-like DNA-binding domain superfamily/Winged helix DNA-binding domain"/>
    <property type="match status" value="1"/>
</dbReference>
<keyword evidence="8" id="KW-0227">DNA damage</keyword>
<dbReference type="NCBIfam" id="TIGR00589">
    <property type="entry name" value="ogt"/>
    <property type="match status" value="1"/>
</dbReference>
<dbReference type="InterPro" id="IPR001497">
    <property type="entry name" value="MethylDNA_cys_MeTrfase_AS"/>
</dbReference>
<dbReference type="CDD" id="cd06445">
    <property type="entry name" value="ATase"/>
    <property type="match status" value="1"/>
</dbReference>
<dbReference type="InterPro" id="IPR036217">
    <property type="entry name" value="MethylDNA_cys_MeTrfase_DNAb"/>
</dbReference>
<evidence type="ECO:0000256" key="7">
    <source>
        <dbReference type="ARBA" id="ARBA00022679"/>
    </source>
</evidence>
<dbReference type="GO" id="GO:0003908">
    <property type="term" value="F:methylated-DNA-[protein]-cysteine S-methyltransferase activity"/>
    <property type="evidence" value="ECO:0007669"/>
    <property type="project" value="UniProtKB-EC"/>
</dbReference>
<evidence type="ECO:0000256" key="9">
    <source>
        <dbReference type="ARBA" id="ARBA00023204"/>
    </source>
</evidence>
<accession>A0ABW0VA81</accession>
<keyword evidence="7 12" id="KW-0808">Transferase</keyword>
<evidence type="ECO:0000256" key="3">
    <source>
        <dbReference type="ARBA" id="ARBA00008711"/>
    </source>
</evidence>
<evidence type="ECO:0000256" key="1">
    <source>
        <dbReference type="ARBA" id="ARBA00001286"/>
    </source>
</evidence>
<comment type="function">
    <text evidence="2">Involved in the cellular defense against the biological effects of O6-methylguanine (O6-MeG) and O4-methylthymine (O4-MeT) in DNA. Repairs the methylated nucleobase in DNA by stoichiometrically transferring the methyl group to a cysteine residue in the enzyme. This is a suicide reaction: the enzyme is irreversibly inactivated.</text>
</comment>
<evidence type="ECO:0000256" key="8">
    <source>
        <dbReference type="ARBA" id="ARBA00022763"/>
    </source>
</evidence>
<dbReference type="EC" id="2.1.1.63" evidence="4"/>
<comment type="catalytic activity">
    <reaction evidence="10">
        <text>a 6-O-methyl-2'-deoxyguanosine in DNA + L-cysteinyl-[protein] = S-methyl-L-cysteinyl-[protein] + a 2'-deoxyguanosine in DNA</text>
        <dbReference type="Rhea" id="RHEA:24000"/>
        <dbReference type="Rhea" id="RHEA-COMP:10131"/>
        <dbReference type="Rhea" id="RHEA-COMP:10132"/>
        <dbReference type="Rhea" id="RHEA-COMP:11367"/>
        <dbReference type="Rhea" id="RHEA-COMP:11368"/>
        <dbReference type="ChEBI" id="CHEBI:29950"/>
        <dbReference type="ChEBI" id="CHEBI:82612"/>
        <dbReference type="ChEBI" id="CHEBI:85445"/>
        <dbReference type="ChEBI" id="CHEBI:85448"/>
        <dbReference type="EC" id="2.1.1.63"/>
    </reaction>
</comment>
<evidence type="ECO:0000256" key="2">
    <source>
        <dbReference type="ARBA" id="ARBA00003317"/>
    </source>
</evidence>
<dbReference type="Proteomes" id="UP001596066">
    <property type="component" value="Unassembled WGS sequence"/>
</dbReference>
<evidence type="ECO:0000256" key="10">
    <source>
        <dbReference type="ARBA" id="ARBA00049348"/>
    </source>
</evidence>
<organism evidence="12 13">
    <name type="scientific">Kitasatospora cinereorecta</name>
    <dbReference type="NCBI Taxonomy" id="285560"/>
    <lineage>
        <taxon>Bacteria</taxon>
        <taxon>Bacillati</taxon>
        <taxon>Actinomycetota</taxon>
        <taxon>Actinomycetes</taxon>
        <taxon>Kitasatosporales</taxon>
        <taxon>Streptomycetaceae</taxon>
        <taxon>Kitasatospora</taxon>
    </lineage>
</organism>
<dbReference type="PANTHER" id="PTHR46460:SF1">
    <property type="entry name" value="METHYLATED-DNA--PROTEIN-CYSTEINE METHYLTRANSFERASE"/>
    <property type="match status" value="1"/>
</dbReference>
<evidence type="ECO:0000256" key="5">
    <source>
        <dbReference type="ARBA" id="ARBA00015377"/>
    </source>
</evidence>
<reference evidence="13" key="1">
    <citation type="journal article" date="2019" name="Int. J. Syst. Evol. Microbiol.">
        <title>The Global Catalogue of Microorganisms (GCM) 10K type strain sequencing project: providing services to taxonomists for standard genome sequencing and annotation.</title>
        <authorList>
            <consortium name="The Broad Institute Genomics Platform"/>
            <consortium name="The Broad Institute Genome Sequencing Center for Infectious Disease"/>
            <person name="Wu L."/>
            <person name="Ma J."/>
        </authorList>
    </citation>
    <scope>NUCLEOTIDE SEQUENCE [LARGE SCALE GENOMIC DNA]</scope>
    <source>
        <strain evidence="13">CGMCC 4.1622</strain>
    </source>
</reference>
<evidence type="ECO:0000256" key="6">
    <source>
        <dbReference type="ARBA" id="ARBA00022603"/>
    </source>
</evidence>
<dbReference type="InterPro" id="IPR036388">
    <property type="entry name" value="WH-like_DNA-bd_sf"/>
</dbReference>
<keyword evidence="9" id="KW-0234">DNA repair</keyword>
<comment type="caution">
    <text evidence="12">The sequence shown here is derived from an EMBL/GenBank/DDBJ whole genome shotgun (WGS) entry which is preliminary data.</text>
</comment>
<sequence length="184" mass="19418">MDLSWVTVATPLPSGPMRFAVTPTGVAASSFTGESFAGLPAGEPRCTDERKTALVTARVTEYFTGRRRELDLPMDWRYATGPHRAVLQCLLSEVGYGATITYGELAARSGVFAELTEPGAAARTVGQMMGANPLALLVPCHRVVAADGLGGFGGGWRVGAEVKRWLLTLEGVLPPTLDWDGPAG</sequence>
<proteinExistence type="inferred from homology"/>
<dbReference type="InterPro" id="IPR014048">
    <property type="entry name" value="MethylDNA_cys_MeTrfase_DNA-bd"/>
</dbReference>
<feature type="domain" description="Methylated-DNA-[protein]-cysteine S-methyltransferase DNA binding" evidence="11">
    <location>
        <begin position="84"/>
        <end position="172"/>
    </location>
</feature>